<keyword evidence="2" id="KW-1185">Reference proteome</keyword>
<protein>
    <submittedName>
        <fullName evidence="1">Cholesterol esterase</fullName>
    </submittedName>
</protein>
<evidence type="ECO:0000313" key="1">
    <source>
        <dbReference type="EMBL" id="GDY31786.1"/>
    </source>
</evidence>
<dbReference type="RefSeq" id="WP_137814838.1">
    <property type="nucleotide sequence ID" value="NZ_BJFL01000017.1"/>
</dbReference>
<reference evidence="2" key="1">
    <citation type="submission" date="2019-04" db="EMBL/GenBank/DDBJ databases">
        <title>Draft genome sequence of Pseudonocardiaceae bacterium SL3-2-4.</title>
        <authorList>
            <person name="Ningsih F."/>
            <person name="Yokota A."/>
            <person name="Sakai Y."/>
            <person name="Nanatani K."/>
            <person name="Yabe S."/>
            <person name="Oetari A."/>
            <person name="Sjamsuridzal W."/>
        </authorList>
    </citation>
    <scope>NUCLEOTIDE SEQUENCE [LARGE SCALE GENOMIC DNA]</scope>
    <source>
        <strain evidence="2">SL3-2-4</strain>
    </source>
</reference>
<accession>A0A4D4JBH2</accession>
<gene>
    <name evidence="1" type="ORF">GTS_34190</name>
</gene>
<proteinExistence type="predicted"/>
<dbReference type="Proteomes" id="UP000298860">
    <property type="component" value="Unassembled WGS sequence"/>
</dbReference>
<sequence>MVEATGTQGGRIRWRRFLAVFAAAVISAGGLMFGMARGALAVSFAVAGMPFKVSADLLQGFGFVTFGAVDRELTGRLHPVQVNAFRQVTLYGFCQSIVTPHVPFIGDVTLLTTAPSSTGVNLVTDLEFLAGDVTYNNVDVNIDASTVFKGPPGVRGVPGTSGAQANAVTVRNLRNVAWATTAGTLHQPGMVTRVLIGRHECF</sequence>
<evidence type="ECO:0000313" key="2">
    <source>
        <dbReference type="Proteomes" id="UP000298860"/>
    </source>
</evidence>
<comment type="caution">
    <text evidence="1">The sequence shown here is derived from an EMBL/GenBank/DDBJ whole genome shotgun (WGS) entry which is preliminary data.</text>
</comment>
<dbReference type="Pfam" id="PF19741">
    <property type="entry name" value="DUF6230"/>
    <property type="match status" value="1"/>
</dbReference>
<dbReference type="AlphaFoldDB" id="A0A4D4JBH2"/>
<name>A0A4D4JBH2_9PSEU</name>
<dbReference type="InterPro" id="IPR046198">
    <property type="entry name" value="DUF6230"/>
</dbReference>
<dbReference type="EMBL" id="BJFL01000017">
    <property type="protein sequence ID" value="GDY31786.1"/>
    <property type="molecule type" value="Genomic_DNA"/>
</dbReference>
<dbReference type="OrthoDB" id="4238587at2"/>
<organism evidence="1 2">
    <name type="scientific">Gandjariella thermophila</name>
    <dbReference type="NCBI Taxonomy" id="1931992"/>
    <lineage>
        <taxon>Bacteria</taxon>
        <taxon>Bacillati</taxon>
        <taxon>Actinomycetota</taxon>
        <taxon>Actinomycetes</taxon>
        <taxon>Pseudonocardiales</taxon>
        <taxon>Pseudonocardiaceae</taxon>
        <taxon>Gandjariella</taxon>
    </lineage>
</organism>